<proteinExistence type="predicted"/>
<dbReference type="Proteomes" id="UP001622496">
    <property type="component" value="Plasmid unnamed1"/>
</dbReference>
<geneLocation type="plasmid" evidence="1 2">
    <name>unnamed1</name>
</geneLocation>
<dbReference type="SUPFAM" id="SSF160631">
    <property type="entry name" value="SMI1/KNR4-like"/>
    <property type="match status" value="1"/>
</dbReference>
<keyword evidence="1" id="KW-0614">Plasmid</keyword>
<keyword evidence="2" id="KW-1185">Reference proteome</keyword>
<protein>
    <submittedName>
        <fullName evidence="1">SMI1/KNR4 family protein</fullName>
    </submittedName>
</protein>
<evidence type="ECO:0000313" key="2">
    <source>
        <dbReference type="Proteomes" id="UP001622496"/>
    </source>
</evidence>
<evidence type="ECO:0000313" key="1">
    <source>
        <dbReference type="EMBL" id="WTP70548.1"/>
    </source>
</evidence>
<accession>A0ABZ1KHV6</accession>
<dbReference type="RefSeq" id="WP_331717706.1">
    <property type="nucleotide sequence ID" value="NZ_CP108136.1"/>
</dbReference>
<gene>
    <name evidence="1" type="ORF">OG560_33915</name>
</gene>
<sequence>MWMLIGELMRVRTREYLASSPLSPDEMPGLRPPAGPAQIRDLEALANQPLDPEYRCFLSLTDGLDGFQYTMPLLGCRDWEDPERSGLGFMFRDVVLETGTLTEVGLPEETHAFPIHVNAEGSAGILMLNHSHNDLERFWWSGQGDNMFFHTFRDLVTYIMDGSYSPRHLFD</sequence>
<dbReference type="InterPro" id="IPR037883">
    <property type="entry name" value="Knr4/Smi1-like_sf"/>
</dbReference>
<name>A0ABZ1KHV6_9ACTN</name>
<organism evidence="1 2">
    <name type="scientific">[Kitasatospora] papulosa</name>
    <dbReference type="NCBI Taxonomy" id="1464011"/>
    <lineage>
        <taxon>Bacteria</taxon>
        <taxon>Bacillati</taxon>
        <taxon>Actinomycetota</taxon>
        <taxon>Actinomycetes</taxon>
        <taxon>Kitasatosporales</taxon>
        <taxon>Streptomycetaceae</taxon>
        <taxon>Streptomyces</taxon>
    </lineage>
</organism>
<dbReference type="EMBL" id="CP108136">
    <property type="protein sequence ID" value="WTP70548.1"/>
    <property type="molecule type" value="Genomic_DNA"/>
</dbReference>
<reference evidence="1 2" key="1">
    <citation type="submission" date="2022-10" db="EMBL/GenBank/DDBJ databases">
        <title>The complete genomes of actinobacterial strains from the NBC collection.</title>
        <authorList>
            <person name="Joergensen T.S."/>
            <person name="Alvarez Arevalo M."/>
            <person name="Sterndorff E.B."/>
            <person name="Faurdal D."/>
            <person name="Vuksanovic O."/>
            <person name="Mourched A.-S."/>
            <person name="Charusanti P."/>
            <person name="Shaw S."/>
            <person name="Blin K."/>
            <person name="Weber T."/>
        </authorList>
    </citation>
    <scope>NUCLEOTIDE SEQUENCE [LARGE SCALE GENOMIC DNA]</scope>
    <source>
        <strain evidence="1 2">NBC_00185</strain>
        <plasmid evidence="1 2">unnamed1</plasmid>
    </source>
</reference>